<dbReference type="Pfam" id="PF04879">
    <property type="entry name" value="Molybdop_Fe4S4"/>
    <property type="match status" value="1"/>
</dbReference>
<dbReference type="GO" id="GO:0009055">
    <property type="term" value="F:electron transfer activity"/>
    <property type="evidence" value="ECO:0007669"/>
    <property type="project" value="TreeGrafter"/>
</dbReference>
<dbReference type="AlphaFoldDB" id="A0A953LFZ6"/>
<dbReference type="PANTHER" id="PTHR43598">
    <property type="entry name" value="TUNGSTEN-CONTAINING FORMYLMETHANOFURAN DEHYDROGENASE 2 SUBUNIT B"/>
    <property type="match status" value="1"/>
</dbReference>
<evidence type="ECO:0000313" key="11">
    <source>
        <dbReference type="Proteomes" id="UP000732377"/>
    </source>
</evidence>
<dbReference type="PROSITE" id="PS51318">
    <property type="entry name" value="TAT"/>
    <property type="match status" value="1"/>
</dbReference>
<protein>
    <recommendedName>
        <fullName evidence="9">4Fe-4S Mo/W bis-MGD-type domain-containing protein</fullName>
    </recommendedName>
</protein>
<dbReference type="GO" id="GO:0051539">
    <property type="term" value="F:4 iron, 4 sulfur cluster binding"/>
    <property type="evidence" value="ECO:0007669"/>
    <property type="project" value="UniProtKB-KW"/>
</dbReference>
<comment type="cofactor">
    <cofactor evidence="1">
        <name>[4Fe-4S] cluster</name>
        <dbReference type="ChEBI" id="CHEBI:49883"/>
    </cofactor>
</comment>
<dbReference type="GO" id="GO:0030151">
    <property type="term" value="F:molybdenum ion binding"/>
    <property type="evidence" value="ECO:0007669"/>
    <property type="project" value="TreeGrafter"/>
</dbReference>
<comment type="caution">
    <text evidence="10">The sequence shown here is derived from an EMBL/GenBank/DDBJ whole genome shotgun (WGS) entry which is preliminary data.</text>
</comment>
<evidence type="ECO:0000256" key="4">
    <source>
        <dbReference type="ARBA" id="ARBA00022485"/>
    </source>
</evidence>
<dbReference type="GO" id="GO:0009061">
    <property type="term" value="P:anaerobic respiration"/>
    <property type="evidence" value="ECO:0007669"/>
    <property type="project" value="TreeGrafter"/>
</dbReference>
<dbReference type="RefSeq" id="WP_273377478.1">
    <property type="nucleotide sequence ID" value="NZ_JACSIR010000057.1"/>
</dbReference>
<keyword evidence="4" id="KW-0004">4Fe-4S</keyword>
<organism evidence="10 11">
    <name type="scientific">Symbiobacterium thermophilum</name>
    <dbReference type="NCBI Taxonomy" id="2734"/>
    <lineage>
        <taxon>Bacteria</taxon>
        <taxon>Bacillati</taxon>
        <taxon>Bacillota</taxon>
        <taxon>Clostridia</taxon>
        <taxon>Eubacteriales</taxon>
        <taxon>Symbiobacteriaceae</taxon>
        <taxon>Symbiobacterium</taxon>
    </lineage>
</organism>
<dbReference type="InterPro" id="IPR006311">
    <property type="entry name" value="TAT_signal"/>
</dbReference>
<gene>
    <name evidence="10" type="ORF">CWE10_00725</name>
</gene>
<evidence type="ECO:0000256" key="5">
    <source>
        <dbReference type="ARBA" id="ARBA00022723"/>
    </source>
</evidence>
<evidence type="ECO:0000256" key="8">
    <source>
        <dbReference type="ARBA" id="ARBA00023014"/>
    </source>
</evidence>
<dbReference type="SMART" id="SM00926">
    <property type="entry name" value="Molybdop_Fe4S4"/>
    <property type="match status" value="1"/>
</dbReference>
<keyword evidence="8" id="KW-0411">Iron-sulfur</keyword>
<reference evidence="10" key="1">
    <citation type="submission" date="2017-11" db="EMBL/GenBank/DDBJ databases">
        <title>Three new genomes from thermophilic consortium.</title>
        <authorList>
            <person name="Quaggio R."/>
            <person name="Amgarten D."/>
            <person name="Setubal J.C."/>
        </authorList>
    </citation>
    <scope>NUCLEOTIDE SEQUENCE</scope>
    <source>
        <strain evidence="10">ZCTH01-B2</strain>
    </source>
</reference>
<dbReference type="Gene3D" id="3.40.50.740">
    <property type="match status" value="1"/>
</dbReference>
<comment type="similarity">
    <text evidence="3">Belongs to the prokaryotic molybdopterin-containing oxidoreductase family.</text>
</comment>
<dbReference type="SUPFAM" id="SSF53706">
    <property type="entry name" value="Formate dehydrogenase/DMSO reductase, domains 1-3"/>
    <property type="match status" value="1"/>
</dbReference>
<keyword evidence="6" id="KW-0560">Oxidoreductase</keyword>
<dbReference type="Proteomes" id="UP000732377">
    <property type="component" value="Unassembled WGS sequence"/>
</dbReference>
<evidence type="ECO:0000256" key="6">
    <source>
        <dbReference type="ARBA" id="ARBA00023002"/>
    </source>
</evidence>
<dbReference type="EMBL" id="PIUK01000003">
    <property type="protein sequence ID" value="MBY6274731.1"/>
    <property type="molecule type" value="Genomic_DNA"/>
</dbReference>
<dbReference type="PROSITE" id="PS51669">
    <property type="entry name" value="4FE4S_MOW_BIS_MGD"/>
    <property type="match status" value="1"/>
</dbReference>
<sequence>MNLNRREFLRLSGVSAAGAALLLFAEEREALARDLKESRIARAKEVPSVCPHCSVGCGLIGYVREGQLLQVEGNPDSPVSEGSLCPKGAATMQFAYDGVGRPNPLRQLTAKIRRPGSDRWEEIGIEEALDRIARRIKETRDAGFVERNADGLVVNRTESIAHIGSACIDNEECYLVTKLMRALGVVYLEHHARI</sequence>
<accession>A0A953LFZ6</accession>
<evidence type="ECO:0000313" key="10">
    <source>
        <dbReference type="EMBL" id="MBY6274731.1"/>
    </source>
</evidence>
<evidence type="ECO:0000256" key="1">
    <source>
        <dbReference type="ARBA" id="ARBA00001966"/>
    </source>
</evidence>
<dbReference type="PANTHER" id="PTHR43598:SF1">
    <property type="entry name" value="FORMATE DEHYDROGENASE-O MAJOR SUBUNIT"/>
    <property type="match status" value="1"/>
</dbReference>
<dbReference type="InterPro" id="IPR006963">
    <property type="entry name" value="Mopterin_OxRdtase_4Fe-4S_dom"/>
</dbReference>
<name>A0A953LFZ6_SYMTR</name>
<evidence type="ECO:0000256" key="3">
    <source>
        <dbReference type="ARBA" id="ARBA00010312"/>
    </source>
</evidence>
<keyword evidence="5" id="KW-0479">Metal-binding</keyword>
<dbReference type="Gene3D" id="2.20.25.90">
    <property type="entry name" value="ADC-like domains"/>
    <property type="match status" value="1"/>
</dbReference>
<dbReference type="GO" id="GO:0030313">
    <property type="term" value="C:cell envelope"/>
    <property type="evidence" value="ECO:0007669"/>
    <property type="project" value="UniProtKB-SubCell"/>
</dbReference>
<keyword evidence="7" id="KW-0408">Iron</keyword>
<evidence type="ECO:0000256" key="2">
    <source>
        <dbReference type="ARBA" id="ARBA00004196"/>
    </source>
</evidence>
<evidence type="ECO:0000259" key="9">
    <source>
        <dbReference type="PROSITE" id="PS51669"/>
    </source>
</evidence>
<dbReference type="GO" id="GO:0016491">
    <property type="term" value="F:oxidoreductase activity"/>
    <property type="evidence" value="ECO:0007669"/>
    <property type="project" value="UniProtKB-KW"/>
</dbReference>
<evidence type="ECO:0000256" key="7">
    <source>
        <dbReference type="ARBA" id="ARBA00023004"/>
    </source>
</evidence>
<comment type="subcellular location">
    <subcellularLocation>
        <location evidence="2">Cell envelope</location>
    </subcellularLocation>
</comment>
<feature type="domain" description="4Fe-4S Mo/W bis-MGD-type" evidence="9">
    <location>
        <begin position="43"/>
        <end position="99"/>
    </location>
</feature>
<proteinExistence type="inferred from homology"/>